<protein>
    <submittedName>
        <fullName evidence="1">Uncharacterized protein</fullName>
    </submittedName>
</protein>
<reference evidence="1 2" key="1">
    <citation type="submission" date="2009-01" db="EMBL/GenBank/DDBJ databases">
        <authorList>
            <person name="Fulton L."/>
            <person name="Clifton S."/>
            <person name="Fulton B."/>
            <person name="Xu J."/>
            <person name="Minx P."/>
            <person name="Pepin K.H."/>
            <person name="Johnson M."/>
            <person name="Bhonagiri V."/>
            <person name="Nash W.E."/>
            <person name="Mardis E.R."/>
            <person name="Wilson R.K."/>
        </authorList>
    </citation>
    <scope>NUCLEOTIDE SEQUENCE [LARGE SCALE GENOMIC DNA]</scope>
    <source>
        <strain evidence="1 2">DSM 5476</strain>
    </source>
</reference>
<dbReference type="STRING" id="537013.CLOSTMETH_01276"/>
<accession>C0EBQ8</accession>
<dbReference type="EMBL" id="ACEC01000045">
    <property type="protein sequence ID" value="EEG30969.1"/>
    <property type="molecule type" value="Genomic_DNA"/>
</dbReference>
<gene>
    <name evidence="1" type="ORF">CLOSTMETH_01276</name>
</gene>
<name>C0EBQ8_9FIRM</name>
<dbReference type="Proteomes" id="UP000003340">
    <property type="component" value="Unassembled WGS sequence"/>
</dbReference>
<comment type="caution">
    <text evidence="1">The sequence shown here is derived from an EMBL/GenBank/DDBJ whole genome shotgun (WGS) entry which is preliminary data.</text>
</comment>
<evidence type="ECO:0000313" key="1">
    <source>
        <dbReference type="EMBL" id="EEG30969.1"/>
    </source>
</evidence>
<organism evidence="1 2">
    <name type="scientific">[Clostridium] methylpentosum DSM 5476</name>
    <dbReference type="NCBI Taxonomy" id="537013"/>
    <lineage>
        <taxon>Bacteria</taxon>
        <taxon>Bacillati</taxon>
        <taxon>Bacillota</taxon>
        <taxon>Clostridia</taxon>
        <taxon>Eubacteriales</taxon>
        <taxon>Oscillospiraceae</taxon>
        <taxon>Oscillospiraceae incertae sedis</taxon>
    </lineage>
</organism>
<dbReference type="HOGENOM" id="CLU_3182101_0_0_9"/>
<evidence type="ECO:0000313" key="2">
    <source>
        <dbReference type="Proteomes" id="UP000003340"/>
    </source>
</evidence>
<reference evidence="1 2" key="2">
    <citation type="submission" date="2009-02" db="EMBL/GenBank/DDBJ databases">
        <title>Draft genome sequence of Clostridium methylpentosum (DSM 5476).</title>
        <authorList>
            <person name="Sudarsanam P."/>
            <person name="Ley R."/>
            <person name="Guruge J."/>
            <person name="Turnbaugh P.J."/>
            <person name="Mahowald M."/>
            <person name="Liep D."/>
            <person name="Gordon J."/>
        </authorList>
    </citation>
    <scope>NUCLEOTIDE SEQUENCE [LARGE SCALE GENOMIC DNA]</scope>
    <source>
        <strain evidence="1 2">DSM 5476</strain>
    </source>
</reference>
<proteinExistence type="predicted"/>
<sequence>MPKLAATQVDHCAFCVKTDTCCFSAPTPHYAQFSQIKFAKRYMQNA</sequence>
<keyword evidence="2" id="KW-1185">Reference proteome</keyword>
<dbReference type="AlphaFoldDB" id="C0EBQ8"/>